<dbReference type="InterPro" id="IPR029063">
    <property type="entry name" value="SAM-dependent_MTases_sf"/>
</dbReference>
<dbReference type="Gene3D" id="3.40.50.150">
    <property type="entry name" value="Vaccinia Virus protein VP39"/>
    <property type="match status" value="1"/>
</dbReference>
<dbReference type="InterPro" id="IPR006764">
    <property type="entry name" value="SAM_dep_MeTrfase_SAV2177_type"/>
</dbReference>
<keyword evidence="2" id="KW-1185">Reference proteome</keyword>
<reference evidence="1 2" key="1">
    <citation type="submission" date="2018-06" db="EMBL/GenBank/DDBJ databases">
        <title>Actinomadura craniellae sp. nov. isolated from marine sponge Craniella sp.</title>
        <authorList>
            <person name="Li L."/>
            <person name="Xu Q.H."/>
            <person name="Lin H.W."/>
            <person name="Lu Y.H."/>
        </authorList>
    </citation>
    <scope>NUCLEOTIDE SEQUENCE [LARGE SCALE GENOMIC DNA]</scope>
    <source>
        <strain evidence="1 2">LHW63021</strain>
    </source>
</reference>
<dbReference type="Pfam" id="PF04672">
    <property type="entry name" value="Methyltransf_19"/>
    <property type="match status" value="1"/>
</dbReference>
<evidence type="ECO:0000313" key="2">
    <source>
        <dbReference type="Proteomes" id="UP000251891"/>
    </source>
</evidence>
<dbReference type="PIRSF" id="PIRSF017393">
    <property type="entry name" value="MTase_SAV2177"/>
    <property type="match status" value="1"/>
</dbReference>
<dbReference type="EMBL" id="QLYX01000002">
    <property type="protein sequence ID" value="RAY16156.1"/>
    <property type="molecule type" value="Genomic_DNA"/>
</dbReference>
<dbReference type="RefSeq" id="WP_111863496.1">
    <property type="nucleotide sequence ID" value="NZ_QLYX01000002.1"/>
</dbReference>
<name>A0A365HB49_9ACTN</name>
<comment type="caution">
    <text evidence="1">The sequence shown here is derived from an EMBL/GenBank/DDBJ whole genome shotgun (WGS) entry which is preliminary data.</text>
</comment>
<dbReference type="Proteomes" id="UP000251891">
    <property type="component" value="Unassembled WGS sequence"/>
</dbReference>
<evidence type="ECO:0000313" key="1">
    <source>
        <dbReference type="EMBL" id="RAY16156.1"/>
    </source>
</evidence>
<dbReference type="AlphaFoldDB" id="A0A365HB49"/>
<dbReference type="OrthoDB" id="3216820at2"/>
<protein>
    <recommendedName>
        <fullName evidence="3">SAM-dependent methyltransferase</fullName>
    </recommendedName>
</protein>
<dbReference type="SUPFAM" id="SSF53335">
    <property type="entry name" value="S-adenosyl-L-methionine-dependent methyltransferases"/>
    <property type="match status" value="1"/>
</dbReference>
<proteinExistence type="predicted"/>
<sequence>MEQNWIPEGIDTGRASAARVYDYYLGGTHHFPADRELAEQVISLLPKTPAIMRANRAFLRRAVTFCAATGIDQFLDLGSGIPTSGPVHEVARDIRPDARVVYVDSDEVAVAHARELLRDDPQTTVLHADLREVERVMGAPELHGLLDLERPVAVLLLSVLQFVPDEDDPAGVVAAYRDRIAVGSHLVLSHATAEGLTEQASAITDLYARSENPIRYRPTEQVRRMFEGFGLVEPGLVHLPQWRPDGSAEALRHLEQVHGAAGVGIKA</sequence>
<organism evidence="1 2">
    <name type="scientific">Actinomadura craniellae</name>
    <dbReference type="NCBI Taxonomy" id="2231787"/>
    <lineage>
        <taxon>Bacteria</taxon>
        <taxon>Bacillati</taxon>
        <taxon>Actinomycetota</taxon>
        <taxon>Actinomycetes</taxon>
        <taxon>Streptosporangiales</taxon>
        <taxon>Thermomonosporaceae</taxon>
        <taxon>Actinomadura</taxon>
    </lineage>
</organism>
<dbReference type="CDD" id="cd02440">
    <property type="entry name" value="AdoMet_MTases"/>
    <property type="match status" value="1"/>
</dbReference>
<evidence type="ECO:0008006" key="3">
    <source>
        <dbReference type="Google" id="ProtNLM"/>
    </source>
</evidence>
<gene>
    <name evidence="1" type="ORF">DPM19_04325</name>
</gene>
<accession>A0A365HB49</accession>